<feature type="chain" id="PRO_5015502648" description="Cell surface protein" evidence="1">
    <location>
        <begin position="21"/>
        <end position="347"/>
    </location>
</feature>
<evidence type="ECO:0000313" key="2">
    <source>
        <dbReference type="EMBL" id="AWG27126.1"/>
    </source>
</evidence>
<dbReference type="Proteomes" id="UP000244677">
    <property type="component" value="Chromosome"/>
</dbReference>
<dbReference type="OrthoDB" id="9773938at2"/>
<evidence type="ECO:0000256" key="1">
    <source>
        <dbReference type="SAM" id="SignalP"/>
    </source>
</evidence>
<dbReference type="Gene3D" id="2.130.10.10">
    <property type="entry name" value="YVTN repeat-like/Quinoprotein amine dehydrogenase"/>
    <property type="match status" value="1"/>
</dbReference>
<evidence type="ECO:0000313" key="3">
    <source>
        <dbReference type="Proteomes" id="UP000244677"/>
    </source>
</evidence>
<dbReference type="SUPFAM" id="SSF63825">
    <property type="entry name" value="YWTD domain"/>
    <property type="match status" value="1"/>
</dbReference>
<protein>
    <recommendedName>
        <fullName evidence="4">Cell surface protein</fullName>
    </recommendedName>
</protein>
<dbReference type="KEGG" id="fki:FK004_18830"/>
<accession>A0A2S1LU20</accession>
<dbReference type="PROSITE" id="PS51257">
    <property type="entry name" value="PROKAR_LIPOPROTEIN"/>
    <property type="match status" value="1"/>
</dbReference>
<sequence>MMKKISKLLLVLLASSVVLVSCSSDDDSNDNVSLGNYDHGFFVLNEGTSTTATITFVSNSGAVEQDIFRNVNPTAPATGTYLQSMFFDDTRAFIISGLANQITVVNRYTFQYLATITTNIQNPRYGVVLNGKAYVTNSADFESNTDDFLTVINLADNSTTKVNLNKVSEKILEENGKLYISNGSFSGHETVTVFNPATNTSEQVINLGFIPNSFDEENNTLYVMGNNKIGKVNLTTNQLTSTITLPETQTDAKNLTIEDDKIYYTVNTSVYVMALNATSAPTTPLLTYTSGSLYGGMYGFAVNDGKIYVAEGGNFASDSQVFVYSPTGNLEKTVSVGVGPNNFYFND</sequence>
<dbReference type="InterPro" id="IPR015943">
    <property type="entry name" value="WD40/YVTN_repeat-like_dom_sf"/>
</dbReference>
<reference evidence="2 3" key="1">
    <citation type="submission" date="2017-04" db="EMBL/GenBank/DDBJ databases">
        <title>Complete genome sequence of Flavobacterium kingsejong AJ004.</title>
        <authorList>
            <person name="Lee P.C."/>
        </authorList>
    </citation>
    <scope>NUCLEOTIDE SEQUENCE [LARGE SCALE GENOMIC DNA]</scope>
    <source>
        <strain evidence="2 3">AJ004</strain>
    </source>
</reference>
<dbReference type="AlphaFoldDB" id="A0A2S1LU20"/>
<evidence type="ECO:0008006" key="4">
    <source>
        <dbReference type="Google" id="ProtNLM"/>
    </source>
</evidence>
<name>A0A2S1LU20_9FLAO</name>
<organism evidence="2 3">
    <name type="scientific">Flavobacterium kingsejongi</name>
    <dbReference type="NCBI Taxonomy" id="1678728"/>
    <lineage>
        <taxon>Bacteria</taxon>
        <taxon>Pseudomonadati</taxon>
        <taxon>Bacteroidota</taxon>
        <taxon>Flavobacteriia</taxon>
        <taxon>Flavobacteriales</taxon>
        <taxon>Flavobacteriaceae</taxon>
        <taxon>Flavobacterium</taxon>
    </lineage>
</organism>
<dbReference type="EMBL" id="CP020919">
    <property type="protein sequence ID" value="AWG27126.1"/>
    <property type="molecule type" value="Genomic_DNA"/>
</dbReference>
<proteinExistence type="predicted"/>
<dbReference type="RefSeq" id="WP_108738614.1">
    <property type="nucleotide sequence ID" value="NZ_CP020919.1"/>
</dbReference>
<gene>
    <name evidence="2" type="ORF">FK004_18830</name>
</gene>
<keyword evidence="1" id="KW-0732">Signal</keyword>
<feature type="signal peptide" evidence="1">
    <location>
        <begin position="1"/>
        <end position="20"/>
    </location>
</feature>
<keyword evidence="3" id="KW-1185">Reference proteome</keyword>